<dbReference type="Proteomes" id="UP000247696">
    <property type="component" value="Chromosome"/>
</dbReference>
<name>A0A2Z3YQL8_9CORY</name>
<dbReference type="EMBL" id="CP024988">
    <property type="protein sequence ID" value="AWT27086.1"/>
    <property type="molecule type" value="Genomic_DNA"/>
</dbReference>
<sequence>MFSFCFFGHHRQMDTVTVKVWNELTPAEAYVKFRFVTVGGEFEEAGIPHITMVRH</sequence>
<reference evidence="2" key="1">
    <citation type="submission" date="2017-11" db="EMBL/GenBank/DDBJ databases">
        <title>Otitis media/interna in a cat caused by the recently described species Corynebacterium provencense.</title>
        <authorList>
            <person name="Kittl S."/>
            <person name="Brodard I."/>
            <person name="Rychener L."/>
            <person name="Jores J."/>
            <person name="Roosje P."/>
            <person name="Gobeli Brawand S."/>
        </authorList>
    </citation>
    <scope>NUCLEOTIDE SEQUENCE [LARGE SCALE GENOMIC DNA]</scope>
    <source>
        <strain evidence="2">17KM38</strain>
    </source>
</reference>
<dbReference type="AlphaFoldDB" id="A0A2Z3YQL8"/>
<proteinExistence type="predicted"/>
<keyword evidence="2" id="KW-1185">Reference proteome</keyword>
<dbReference type="STRING" id="1737425.GCA_900049755_01531"/>
<organism evidence="1 2">
    <name type="scientific">Corynebacterium provencense</name>
    <dbReference type="NCBI Taxonomy" id="1737425"/>
    <lineage>
        <taxon>Bacteria</taxon>
        <taxon>Bacillati</taxon>
        <taxon>Actinomycetota</taxon>
        <taxon>Actinomycetes</taxon>
        <taxon>Mycobacteriales</taxon>
        <taxon>Corynebacteriaceae</taxon>
        <taxon>Corynebacterium</taxon>
    </lineage>
</organism>
<dbReference type="KEGG" id="cpre:Csp1_23360"/>
<gene>
    <name evidence="1" type="ORF">Csp1_23360</name>
</gene>
<evidence type="ECO:0000313" key="1">
    <source>
        <dbReference type="EMBL" id="AWT27086.1"/>
    </source>
</evidence>
<evidence type="ECO:0000313" key="2">
    <source>
        <dbReference type="Proteomes" id="UP000247696"/>
    </source>
</evidence>
<accession>A0A2Z3YQL8</accession>
<protein>
    <submittedName>
        <fullName evidence="1">Uncharacterized protein</fullName>
    </submittedName>
</protein>